<protein>
    <submittedName>
        <fullName evidence="1">Benzoate transporter</fullName>
    </submittedName>
</protein>
<dbReference type="EMBL" id="CP023700">
    <property type="protein sequence ID" value="QEU89033.1"/>
    <property type="molecule type" value="Genomic_DNA"/>
</dbReference>
<gene>
    <name evidence="1" type="ORF">CP969_02105</name>
</gene>
<organism evidence="1 2">
    <name type="scientific">Streptomyces viridosporus T7A</name>
    <dbReference type="NCBI Taxonomy" id="665577"/>
    <lineage>
        <taxon>Bacteria</taxon>
        <taxon>Bacillati</taxon>
        <taxon>Actinomycetota</taxon>
        <taxon>Actinomycetes</taxon>
        <taxon>Kitasatosporales</taxon>
        <taxon>Streptomycetaceae</taxon>
        <taxon>Streptomyces</taxon>
    </lineage>
</organism>
<dbReference type="PANTHER" id="PTHR30199:SF0">
    <property type="entry name" value="INNER MEMBRANE PROTEIN YDCO"/>
    <property type="match status" value="1"/>
</dbReference>
<dbReference type="PANTHER" id="PTHR30199">
    <property type="entry name" value="MFS FAMILY TRANSPORTER, PREDICTED SUBSTRATE BENZOATE"/>
    <property type="match status" value="1"/>
</dbReference>
<name>A0ABX6APV1_STRVD</name>
<evidence type="ECO:0000313" key="1">
    <source>
        <dbReference type="EMBL" id="QEU89033.1"/>
    </source>
</evidence>
<reference evidence="1 2" key="1">
    <citation type="submission" date="2017-09" db="EMBL/GenBank/DDBJ databases">
        <authorList>
            <person name="Lee N."/>
            <person name="Cho B.-K."/>
        </authorList>
    </citation>
    <scope>NUCLEOTIDE SEQUENCE [LARGE SCALE GENOMIC DNA]</scope>
    <source>
        <strain evidence="1 2">ATCC 39115</strain>
    </source>
</reference>
<dbReference type="Proteomes" id="UP000327143">
    <property type="component" value="Chromosome"/>
</dbReference>
<dbReference type="Pfam" id="PF03594">
    <property type="entry name" value="BenE"/>
    <property type="match status" value="1"/>
</dbReference>
<keyword evidence="2" id="KW-1185">Reference proteome</keyword>
<dbReference type="InterPro" id="IPR004711">
    <property type="entry name" value="Benzoate_Transporter"/>
</dbReference>
<sequence>MPQRKDGEHRFERPVWPPLGPRRVAEDFGALYAANGVVAAVFSMTGPVAVILAEGARGGLSQAEIASWIFGVFFLNGLLTMLACWFYRQPLAFFWTIPGTVVVGTSLNHLTWPEVIGAYVVTGVLILFLGLTGSVHRVMSWLPMPIVMAMVAGVFLKFGTDLVRAVEGQAVLAVPMVAAFLLLSAHANAGRWMPPVLGALLVGAVAVAVAGDVRAVPGAGWLAAPVVQAPQWSSGAMLELVVPLAITVLVVQNGQGMAVLTAVGHRPPMNIATVACGVWSLLASVVGAVSTCLTGPTNALLTASGRRTRQYTSGILCGLLAVVFGLLAPGFVRMMTAMPEAFVAALGGLAMLPALRSAFTSAFSSGCTFGALVSFLVTIADVQLLNIGPAFWGLLAGLVVSRLLEPADFRQATTGPS</sequence>
<accession>A0ABX6APV1</accession>
<proteinExistence type="predicted"/>
<evidence type="ECO:0000313" key="2">
    <source>
        <dbReference type="Proteomes" id="UP000327143"/>
    </source>
</evidence>